<reference evidence="7 8" key="1">
    <citation type="submission" date="2015-10" db="EMBL/GenBank/DDBJ databases">
        <title>Draft genome sequence of Streptomyces griseorubiginosus DSM 40469, type strain for the species Streptomyces griseorubiginosus.</title>
        <authorList>
            <person name="Ruckert C."/>
            <person name="Winkler A."/>
            <person name="Kalinowski J."/>
            <person name="Kampfer P."/>
            <person name="Glaeser S."/>
        </authorList>
    </citation>
    <scope>NUCLEOTIDE SEQUENCE [LARGE SCALE GENOMIC DNA]</scope>
    <source>
        <strain evidence="7 8">DSM 40469</strain>
    </source>
</reference>
<dbReference type="EMBL" id="LMWV01000003">
    <property type="protein sequence ID" value="KUN70511.1"/>
    <property type="molecule type" value="Genomic_DNA"/>
</dbReference>
<keyword evidence="8" id="KW-1185">Reference proteome</keyword>
<accession>A0A117R4E5</accession>
<evidence type="ECO:0000313" key="7">
    <source>
        <dbReference type="EMBL" id="KUN70511.1"/>
    </source>
</evidence>
<dbReference type="InterPro" id="IPR006311">
    <property type="entry name" value="TAT_signal"/>
</dbReference>
<feature type="active site" description="Proton donor" evidence="4">
    <location>
        <position position="164"/>
    </location>
</feature>
<dbReference type="PANTHER" id="PTHR40079:SF4">
    <property type="entry name" value="GH26 DOMAIN-CONTAINING PROTEIN-RELATED"/>
    <property type="match status" value="1"/>
</dbReference>
<comment type="caution">
    <text evidence="7">The sequence shown here is derived from an EMBL/GenBank/DDBJ whole genome shotgun (WGS) entry which is preliminary data.</text>
</comment>
<dbReference type="InterPro" id="IPR000805">
    <property type="entry name" value="Glyco_hydro_26"/>
</dbReference>
<dbReference type="InterPro" id="IPR022790">
    <property type="entry name" value="GH26_dom"/>
</dbReference>
<feature type="chain" id="PRO_5038858247" evidence="5">
    <location>
        <begin position="31"/>
        <end position="336"/>
    </location>
</feature>
<feature type="domain" description="GH26" evidence="6">
    <location>
        <begin position="48"/>
        <end position="333"/>
    </location>
</feature>
<dbReference type="RefSeq" id="WP_062234376.1">
    <property type="nucleotide sequence ID" value="NZ_JBPJFL010000001.1"/>
</dbReference>
<evidence type="ECO:0000259" key="6">
    <source>
        <dbReference type="PROSITE" id="PS51764"/>
    </source>
</evidence>
<dbReference type="PROSITE" id="PS51764">
    <property type="entry name" value="GH26"/>
    <property type="match status" value="1"/>
</dbReference>
<feature type="signal peptide" evidence="5">
    <location>
        <begin position="1"/>
        <end position="30"/>
    </location>
</feature>
<protein>
    <submittedName>
        <fullName evidence="7">Beta-mannanase</fullName>
    </submittedName>
</protein>
<evidence type="ECO:0000256" key="1">
    <source>
        <dbReference type="ARBA" id="ARBA00007754"/>
    </source>
</evidence>
<dbReference type="PANTHER" id="PTHR40079">
    <property type="entry name" value="MANNAN ENDO-1,4-BETA-MANNOSIDASE E-RELATED"/>
    <property type="match status" value="1"/>
</dbReference>
<dbReference type="Pfam" id="PF02156">
    <property type="entry name" value="Glyco_hydro_26"/>
    <property type="match status" value="1"/>
</dbReference>
<dbReference type="PROSITE" id="PS51318">
    <property type="entry name" value="TAT"/>
    <property type="match status" value="1"/>
</dbReference>
<keyword evidence="5" id="KW-0732">Signal</keyword>
<dbReference type="Gene3D" id="3.20.20.80">
    <property type="entry name" value="Glycosidases"/>
    <property type="match status" value="1"/>
</dbReference>
<sequence length="336" mass="37110">MTGPHRGMTRPRLLLLALVGSLLVTLGACAPPAPQVSSAAAKAQVASPSAEAPYDIRPLLRPDRKYLGVAFNGSPRTTAPVTAFTEKAGKRPDLREYYAKWGDPFQADVNRAVWDDGQLPFLVWEPFSHTAAQIADGEQDTYIREFADAVRDYNRPLALSFGHEMNGGWYPWGSKKTSAADFARAWRHIHDLFTDEGAADVIWVWSPNVINPVPDVRLKPYYPGDAYVDWIGVVGYYALSGPTTFDTLFGPTLKEIRRFSRKPFLIAETGVQAGERKPAQIADLFAGVRARADMLGLVWFNLKKEADWRIDSGPLSLAAFKKAAADDSFGVDVRKP</sequence>
<comment type="similarity">
    <text evidence="1 4">Belongs to the glycosyl hydrolase 26 family.</text>
</comment>
<dbReference type="GO" id="GO:0006080">
    <property type="term" value="P:substituted mannan metabolic process"/>
    <property type="evidence" value="ECO:0007669"/>
    <property type="project" value="InterPro"/>
</dbReference>
<evidence type="ECO:0000256" key="2">
    <source>
        <dbReference type="ARBA" id="ARBA00022801"/>
    </source>
</evidence>
<gene>
    <name evidence="7" type="ORF">AQJ54_05430</name>
</gene>
<dbReference type="GO" id="GO:0016985">
    <property type="term" value="F:mannan endo-1,4-beta-mannosidase activity"/>
    <property type="evidence" value="ECO:0007669"/>
    <property type="project" value="InterPro"/>
</dbReference>
<evidence type="ECO:0000256" key="3">
    <source>
        <dbReference type="ARBA" id="ARBA00023295"/>
    </source>
</evidence>
<evidence type="ECO:0000313" key="8">
    <source>
        <dbReference type="Proteomes" id="UP000054375"/>
    </source>
</evidence>
<dbReference type="SUPFAM" id="SSF51445">
    <property type="entry name" value="(Trans)glycosidases"/>
    <property type="match status" value="1"/>
</dbReference>
<organism evidence="7 8">
    <name type="scientific">Streptomyces griseorubiginosus</name>
    <dbReference type="NCBI Taxonomy" id="67304"/>
    <lineage>
        <taxon>Bacteria</taxon>
        <taxon>Bacillati</taxon>
        <taxon>Actinomycetota</taxon>
        <taxon>Actinomycetes</taxon>
        <taxon>Kitasatosporales</taxon>
        <taxon>Streptomycetaceae</taxon>
        <taxon>Streptomyces</taxon>
    </lineage>
</organism>
<proteinExistence type="inferred from homology"/>
<dbReference type="Proteomes" id="UP000054375">
    <property type="component" value="Unassembled WGS sequence"/>
</dbReference>
<dbReference type="AlphaFoldDB" id="A0A117R4E5"/>
<name>A0A117R4E5_9ACTN</name>
<dbReference type="PROSITE" id="PS51257">
    <property type="entry name" value="PROKAR_LIPOPROTEIN"/>
    <property type="match status" value="1"/>
</dbReference>
<keyword evidence="3 4" id="KW-0326">Glycosidase</keyword>
<dbReference type="InterPro" id="IPR017853">
    <property type="entry name" value="GH"/>
</dbReference>
<evidence type="ECO:0000256" key="5">
    <source>
        <dbReference type="SAM" id="SignalP"/>
    </source>
</evidence>
<feature type="active site" description="Nucleophile" evidence="4">
    <location>
        <position position="268"/>
    </location>
</feature>
<evidence type="ECO:0000256" key="4">
    <source>
        <dbReference type="PROSITE-ProRule" id="PRU01100"/>
    </source>
</evidence>
<keyword evidence="2 4" id="KW-0378">Hydrolase</keyword>